<dbReference type="EMBL" id="MPTW01000015">
    <property type="protein sequence ID" value="OME66356.1"/>
    <property type="molecule type" value="Genomic_DNA"/>
</dbReference>
<keyword evidence="1" id="KW-1133">Transmembrane helix</keyword>
<sequence>MLSILFIFGVVLIVWGLYLMRKEEGLFGKNRKSKNIFNFILMGQASGLGQFISGILCIIVGIIAIIMKYS</sequence>
<proteinExistence type="predicted"/>
<keyword evidence="1" id="KW-0812">Transmembrane</keyword>
<evidence type="ECO:0000256" key="1">
    <source>
        <dbReference type="SAM" id="Phobius"/>
    </source>
</evidence>
<name>A0A1R0ZBL7_9BACL</name>
<gene>
    <name evidence="2" type="ORF">BSK65_22535</name>
</gene>
<accession>A0A1R0ZBL7</accession>
<feature type="transmembrane region" description="Helical" evidence="1">
    <location>
        <begin position="40"/>
        <end position="66"/>
    </location>
</feature>
<organism evidence="2 3">
    <name type="scientific">Paenibacillus odorifer</name>
    <dbReference type="NCBI Taxonomy" id="189426"/>
    <lineage>
        <taxon>Bacteria</taxon>
        <taxon>Bacillati</taxon>
        <taxon>Bacillota</taxon>
        <taxon>Bacilli</taxon>
        <taxon>Bacillales</taxon>
        <taxon>Paenibacillaceae</taxon>
        <taxon>Paenibacillus</taxon>
    </lineage>
</organism>
<reference evidence="2 3" key="1">
    <citation type="submission" date="2016-11" db="EMBL/GenBank/DDBJ databases">
        <title>Paenibacillus species isolates.</title>
        <authorList>
            <person name="Beno S.M."/>
        </authorList>
    </citation>
    <scope>NUCLEOTIDE SEQUENCE [LARGE SCALE GENOMIC DNA]</scope>
    <source>
        <strain evidence="2 3">FSL H7-0443</strain>
    </source>
</reference>
<keyword evidence="1" id="KW-0472">Membrane</keyword>
<dbReference type="Proteomes" id="UP000187425">
    <property type="component" value="Unassembled WGS sequence"/>
</dbReference>
<dbReference type="AlphaFoldDB" id="A0A1R0ZBL7"/>
<evidence type="ECO:0000313" key="3">
    <source>
        <dbReference type="Proteomes" id="UP000187425"/>
    </source>
</evidence>
<comment type="caution">
    <text evidence="2">The sequence shown here is derived from an EMBL/GenBank/DDBJ whole genome shotgun (WGS) entry which is preliminary data.</text>
</comment>
<evidence type="ECO:0000313" key="2">
    <source>
        <dbReference type="EMBL" id="OME66356.1"/>
    </source>
</evidence>
<protein>
    <submittedName>
        <fullName evidence="2">Uncharacterized protein</fullName>
    </submittedName>
</protein>